<dbReference type="InterPro" id="IPR036490">
    <property type="entry name" value="ThsB_TIR-like_sf"/>
</dbReference>
<proteinExistence type="predicted"/>
<dbReference type="RefSeq" id="WP_167682279.1">
    <property type="nucleotide sequence ID" value="NZ_JAATWB010000007.1"/>
</dbReference>
<evidence type="ECO:0000313" key="3">
    <source>
        <dbReference type="Proteomes" id="UP000720344"/>
    </source>
</evidence>
<gene>
    <name evidence="2" type="ORF">HCX48_10920</name>
</gene>
<accession>A0ABX0WJ28</accession>
<sequence length="146" mass="16549">MSTRQIHVFISHAWAHSHHYDTLSSWIFGEKWSVGQASLDFRDFSVPKSNPILNFPNTAALQQAIFNQIARSHVVVIPSGMYASHSAWIQKEIDGAKAYRKPILAVNPWGQQRKSGVVLSNADDGVGWNKQSVINKIWSLYYVRNK</sequence>
<dbReference type="EMBL" id="JAATWB010000007">
    <property type="protein sequence ID" value="NJA89729.1"/>
    <property type="molecule type" value="Genomic_DNA"/>
</dbReference>
<dbReference type="InterPro" id="IPR015032">
    <property type="entry name" value="ThsB__TIR-like_domain"/>
</dbReference>
<protein>
    <submittedName>
        <fullName evidence="2">Nuclease</fullName>
    </submittedName>
</protein>
<dbReference type="Gene3D" id="3.40.50.9200">
    <property type="entry name" value="Hypothetical protein MTH538"/>
    <property type="match status" value="1"/>
</dbReference>
<feature type="domain" description="Thoeris protein ThsB TIR-like" evidence="1">
    <location>
        <begin position="9"/>
        <end position="112"/>
    </location>
</feature>
<name>A0ABX0WJ28_9RHOO</name>
<reference evidence="3" key="1">
    <citation type="submission" date="2020-03" db="EMBL/GenBank/DDBJ databases">
        <title>Whole-genome sequence of the purple nonsulfur bacterium Rhodocyclus tenuis DSM112.</title>
        <authorList>
            <person name="Kyndt J.A."/>
            <person name="Meyer T.E."/>
        </authorList>
    </citation>
    <scope>NUCLEOTIDE SEQUENCE [LARGE SCALE GENOMIC DNA]</scope>
    <source>
        <strain evidence="3">DSM 112</strain>
    </source>
</reference>
<comment type="caution">
    <text evidence="2">The sequence shown here is derived from an EMBL/GenBank/DDBJ whole genome shotgun (WGS) entry which is preliminary data.</text>
</comment>
<keyword evidence="3" id="KW-1185">Reference proteome</keyword>
<organism evidence="2 3">
    <name type="scientific">Rhodocyclus gracilis</name>
    <dbReference type="NCBI Taxonomy" id="2929842"/>
    <lineage>
        <taxon>Bacteria</taxon>
        <taxon>Pseudomonadati</taxon>
        <taxon>Pseudomonadota</taxon>
        <taxon>Betaproteobacteria</taxon>
        <taxon>Rhodocyclales</taxon>
        <taxon>Rhodocyclaceae</taxon>
        <taxon>Rhodocyclus</taxon>
    </lineage>
</organism>
<dbReference type="Proteomes" id="UP000720344">
    <property type="component" value="Unassembled WGS sequence"/>
</dbReference>
<evidence type="ECO:0000313" key="2">
    <source>
        <dbReference type="EMBL" id="NJA89729.1"/>
    </source>
</evidence>
<dbReference type="Pfam" id="PF08937">
    <property type="entry name" value="ThsB_TIR"/>
    <property type="match status" value="1"/>
</dbReference>
<dbReference type="SUPFAM" id="SSF52206">
    <property type="entry name" value="Hypothetical protein MTH538"/>
    <property type="match status" value="1"/>
</dbReference>
<evidence type="ECO:0000259" key="1">
    <source>
        <dbReference type="Pfam" id="PF08937"/>
    </source>
</evidence>